<feature type="region of interest" description="Disordered" evidence="1">
    <location>
        <begin position="154"/>
        <end position="223"/>
    </location>
</feature>
<gene>
    <name evidence="2" type="primary">OSJNBa0058E19.18</name>
</gene>
<name>Q9AUN3_ORYSJ</name>
<proteinExistence type="predicted"/>
<evidence type="ECO:0000313" key="2">
    <source>
        <dbReference type="EMBL" id="AAK13143.1"/>
    </source>
</evidence>
<evidence type="ECO:0000313" key="3">
    <source>
        <dbReference type="Proteomes" id="UP000000763"/>
    </source>
</evidence>
<reference evidence="3" key="1">
    <citation type="journal article" date="2005" name="Nature">
        <title>The map-based sequence of the rice genome.</title>
        <authorList>
            <consortium name="International rice genome sequencing project (IRGSP)"/>
            <person name="Matsumoto T."/>
            <person name="Wu J."/>
            <person name="Kanamori H."/>
            <person name="Katayose Y."/>
            <person name="Fujisawa M."/>
            <person name="Namiki N."/>
            <person name="Mizuno H."/>
            <person name="Yamamoto K."/>
            <person name="Antonio B.A."/>
            <person name="Baba T."/>
            <person name="Sakata K."/>
            <person name="Nagamura Y."/>
            <person name="Aoki H."/>
            <person name="Arikawa K."/>
            <person name="Arita K."/>
            <person name="Bito T."/>
            <person name="Chiden Y."/>
            <person name="Fujitsuka N."/>
            <person name="Fukunaka R."/>
            <person name="Hamada M."/>
            <person name="Harada C."/>
            <person name="Hayashi A."/>
            <person name="Hijishita S."/>
            <person name="Honda M."/>
            <person name="Hosokawa S."/>
            <person name="Ichikawa Y."/>
            <person name="Idonuma A."/>
            <person name="Iijima M."/>
            <person name="Ikeda M."/>
            <person name="Ikeno M."/>
            <person name="Ito K."/>
            <person name="Ito S."/>
            <person name="Ito T."/>
            <person name="Ito Y."/>
            <person name="Ito Y."/>
            <person name="Iwabuchi A."/>
            <person name="Kamiya K."/>
            <person name="Karasawa W."/>
            <person name="Kurita K."/>
            <person name="Katagiri S."/>
            <person name="Kikuta A."/>
            <person name="Kobayashi H."/>
            <person name="Kobayashi N."/>
            <person name="Machita K."/>
            <person name="Maehara T."/>
            <person name="Masukawa M."/>
            <person name="Mizubayashi T."/>
            <person name="Mukai Y."/>
            <person name="Nagasaki H."/>
            <person name="Nagata Y."/>
            <person name="Naito S."/>
            <person name="Nakashima M."/>
            <person name="Nakama Y."/>
            <person name="Nakamichi Y."/>
            <person name="Nakamura M."/>
            <person name="Meguro A."/>
            <person name="Negishi M."/>
            <person name="Ohta I."/>
            <person name="Ohta T."/>
            <person name="Okamoto M."/>
            <person name="Ono N."/>
            <person name="Saji S."/>
            <person name="Sakaguchi M."/>
            <person name="Sakai K."/>
            <person name="Shibata M."/>
            <person name="Shimokawa T."/>
            <person name="Song J."/>
            <person name="Takazaki Y."/>
            <person name="Terasawa K."/>
            <person name="Tsugane M."/>
            <person name="Tsuji K."/>
            <person name="Ueda S."/>
            <person name="Waki K."/>
            <person name="Yamagata H."/>
            <person name="Yamamoto M."/>
            <person name="Yamamoto S."/>
            <person name="Yamane H."/>
            <person name="Yoshiki S."/>
            <person name="Yoshihara R."/>
            <person name="Yukawa K."/>
            <person name="Zhong H."/>
            <person name="Yano M."/>
            <person name="Yuan Q."/>
            <person name="Ouyang S."/>
            <person name="Liu J."/>
            <person name="Jones K.M."/>
            <person name="Gansberger K."/>
            <person name="Moffat K."/>
            <person name="Hill J."/>
            <person name="Bera J."/>
            <person name="Fadrosh D."/>
            <person name="Jin S."/>
            <person name="Johri S."/>
            <person name="Kim M."/>
            <person name="Overton L."/>
            <person name="Reardon M."/>
            <person name="Tsitrin T."/>
            <person name="Vuong H."/>
            <person name="Weaver B."/>
            <person name="Ciecko A."/>
            <person name="Tallon L."/>
            <person name="Jackson J."/>
            <person name="Pai G."/>
            <person name="Aken S.V."/>
            <person name="Utterback T."/>
            <person name="Reidmuller S."/>
            <person name="Feldblyum T."/>
            <person name="Hsiao J."/>
            <person name="Zismann V."/>
            <person name="Iobst S."/>
            <person name="de Vazeille A.R."/>
            <person name="Buell C.R."/>
            <person name="Ying K."/>
            <person name="Li Y."/>
            <person name="Lu T."/>
            <person name="Huang Y."/>
            <person name="Zhao Q."/>
            <person name="Feng Q."/>
            <person name="Zhang L."/>
            <person name="Zhu J."/>
            <person name="Weng Q."/>
            <person name="Mu J."/>
            <person name="Lu Y."/>
            <person name="Fan D."/>
            <person name="Liu Y."/>
            <person name="Guan J."/>
            <person name="Zhang Y."/>
            <person name="Yu S."/>
            <person name="Liu X."/>
            <person name="Zhang Y."/>
            <person name="Hong G."/>
            <person name="Han B."/>
            <person name="Choisne N."/>
            <person name="Demange N."/>
            <person name="Orjeda G."/>
            <person name="Samain S."/>
            <person name="Cattolico L."/>
            <person name="Pelletier E."/>
            <person name="Couloux A."/>
            <person name="Segurens B."/>
            <person name="Wincker P."/>
            <person name="D'Hont A."/>
            <person name="Scarpelli C."/>
            <person name="Weissenbach J."/>
            <person name="Salanoubat M."/>
            <person name="Quetier F."/>
            <person name="Yu Y."/>
            <person name="Kim H.R."/>
            <person name="Rambo T."/>
            <person name="Currie J."/>
            <person name="Collura K."/>
            <person name="Luo M."/>
            <person name="Yang T."/>
            <person name="Ammiraju J.S.S."/>
            <person name="Engler F."/>
            <person name="Soderlund C."/>
            <person name="Wing R.A."/>
            <person name="Palmer L.E."/>
            <person name="de la Bastide M."/>
            <person name="Spiegel L."/>
            <person name="Nascimento L."/>
            <person name="Zutavern T."/>
            <person name="O'Shaughnessy A."/>
            <person name="Dike S."/>
            <person name="Dedhia N."/>
            <person name="Preston R."/>
            <person name="Balija V."/>
            <person name="McCombie W.R."/>
            <person name="Chow T."/>
            <person name="Chen H."/>
            <person name="Chung M."/>
            <person name="Chen C."/>
            <person name="Shaw J."/>
            <person name="Wu H."/>
            <person name="Hsiao K."/>
            <person name="Chao Y."/>
            <person name="Chu M."/>
            <person name="Cheng C."/>
            <person name="Hour A."/>
            <person name="Lee P."/>
            <person name="Lin S."/>
            <person name="Lin Y."/>
            <person name="Liou J."/>
            <person name="Liu S."/>
            <person name="Hsing Y."/>
            <person name="Raghuvanshi S."/>
            <person name="Mohanty A."/>
            <person name="Bharti A.K."/>
            <person name="Gaur A."/>
            <person name="Gupta V."/>
            <person name="Kumar D."/>
            <person name="Ravi V."/>
            <person name="Vij S."/>
            <person name="Kapur A."/>
            <person name="Khurana P."/>
            <person name="Khurana P."/>
            <person name="Khurana J.P."/>
            <person name="Tyagi A.K."/>
            <person name="Gaikwad K."/>
            <person name="Singh A."/>
            <person name="Dalal V."/>
            <person name="Srivastava S."/>
            <person name="Dixit A."/>
            <person name="Pal A.K."/>
            <person name="Ghazi I.A."/>
            <person name="Yadav M."/>
            <person name="Pandit A."/>
            <person name="Bhargava A."/>
            <person name="Sureshbabu K."/>
            <person name="Batra K."/>
            <person name="Sharma T.R."/>
            <person name="Mohapatra T."/>
            <person name="Singh N.K."/>
            <person name="Messing J."/>
            <person name="Nelson A.B."/>
            <person name="Fuks G."/>
            <person name="Kavchok S."/>
            <person name="Keizer G."/>
            <person name="Linton E."/>
            <person name="Llaca V."/>
            <person name="Song R."/>
            <person name="Tanyolac B."/>
            <person name="Young S."/>
            <person name="Ho-Il K."/>
            <person name="Hahn J.H."/>
            <person name="Sangsakoo G."/>
            <person name="Vanavichit A."/>
            <person name="de Mattos Luiz.A.T."/>
            <person name="Zimmer P.D."/>
            <person name="Malone G."/>
            <person name="Dellagostin O."/>
            <person name="de Oliveira A.C."/>
            <person name="Bevan M."/>
            <person name="Bancroft I."/>
            <person name="Minx P."/>
            <person name="Cordum H."/>
            <person name="Wilson R."/>
            <person name="Cheng Z."/>
            <person name="Jin W."/>
            <person name="Jiang J."/>
            <person name="Leong S.A."/>
            <person name="Iwama H."/>
            <person name="Gojobori T."/>
            <person name="Itoh T."/>
            <person name="Niimura Y."/>
            <person name="Fujii Y."/>
            <person name="Habara T."/>
            <person name="Sakai H."/>
            <person name="Sato Y."/>
            <person name="Wilson G."/>
            <person name="Kumar K."/>
            <person name="McCouch S."/>
            <person name="Juretic N."/>
            <person name="Hoen D."/>
            <person name="Wright S."/>
            <person name="Bruskiewich R."/>
            <person name="Bureau T."/>
            <person name="Miyao A."/>
            <person name="Hirochika H."/>
            <person name="Nishikawa T."/>
            <person name="Kadowaki K."/>
            <person name="Sugiura M."/>
            <person name="Burr B."/>
            <person name="Sasaki T."/>
        </authorList>
    </citation>
    <scope>NUCLEOTIDE SEQUENCE [LARGE SCALE GENOMIC DNA]</scope>
    <source>
        <strain evidence="3">cv. Nipponbare</strain>
    </source>
</reference>
<dbReference type="AlphaFoldDB" id="Q9AUN3"/>
<dbReference type="EMBL" id="AC083945">
    <property type="protein sequence ID" value="AAK13143.1"/>
    <property type="molecule type" value="Genomic_DNA"/>
</dbReference>
<feature type="region of interest" description="Disordered" evidence="1">
    <location>
        <begin position="1"/>
        <end position="44"/>
    </location>
</feature>
<evidence type="ECO:0000256" key="1">
    <source>
        <dbReference type="SAM" id="MobiDB-lite"/>
    </source>
</evidence>
<feature type="compositionally biased region" description="Basic residues" evidence="1">
    <location>
        <begin position="154"/>
        <end position="186"/>
    </location>
</feature>
<organism evidence="2 3">
    <name type="scientific">Oryza sativa subsp. japonica</name>
    <name type="common">Rice</name>
    <dbReference type="NCBI Taxonomy" id="39947"/>
    <lineage>
        <taxon>Eukaryota</taxon>
        <taxon>Viridiplantae</taxon>
        <taxon>Streptophyta</taxon>
        <taxon>Embryophyta</taxon>
        <taxon>Tracheophyta</taxon>
        <taxon>Spermatophyta</taxon>
        <taxon>Magnoliopsida</taxon>
        <taxon>Liliopsida</taxon>
        <taxon>Poales</taxon>
        <taxon>Poaceae</taxon>
        <taxon>BOP clade</taxon>
        <taxon>Oryzoideae</taxon>
        <taxon>Oryzeae</taxon>
        <taxon>Oryzinae</taxon>
        <taxon>Oryza</taxon>
        <taxon>Oryza sativa</taxon>
    </lineage>
</organism>
<protein>
    <submittedName>
        <fullName evidence="2">Uncharacterized protein</fullName>
    </submittedName>
</protein>
<sequence>MAQTERPASATRCAMARPAGPPPTTRWATRPTPRRARPRDASASALRWGIAEKKVRDGDAPRAGVGTGLQRASAVVEGEQLRARRRGQRAQRLTRRSGAVAREGEGACRRGGHGGGGRWWPWRRGGCSQLRNFLILGGERWRHLLPRLQRRPNRVVERRRRRRTALHGARAAHGRSRQRRPRRQHGGHAQLDKSVPRRRRRRCSHRRVFHGRRRQADGPGAASLDRRQIKSTGTLIYLKASFWTCTGVKHISQASCFYINMLPDVGAARPPPPSVPYSRIWTRGGHPAICRLPLHRCPQPHVWPRPAVRGGGRGRRGGWAGGRGGEN</sequence>
<feature type="region of interest" description="Disordered" evidence="1">
    <location>
        <begin position="305"/>
        <end position="327"/>
    </location>
</feature>
<accession>Q9AUN3</accession>
<feature type="compositionally biased region" description="Basic residues" evidence="1">
    <location>
        <begin position="196"/>
        <end position="213"/>
    </location>
</feature>
<reference evidence="3" key="2">
    <citation type="journal article" date="2008" name="Nucleic Acids Res.">
        <title>The rice annotation project database (RAP-DB): 2008 update.</title>
        <authorList>
            <consortium name="The rice annotation project (RAP)"/>
        </authorList>
    </citation>
    <scope>GENOME REANNOTATION</scope>
    <source>
        <strain evidence="3">cv. Nipponbare</strain>
    </source>
</reference>
<feature type="compositionally biased region" description="Gly residues" evidence="1">
    <location>
        <begin position="317"/>
        <end position="327"/>
    </location>
</feature>
<dbReference type="Proteomes" id="UP000000763">
    <property type="component" value="Chromosome 10"/>
</dbReference>